<dbReference type="Gene3D" id="3.40.50.2300">
    <property type="match status" value="1"/>
</dbReference>
<feature type="domain" description="PAC" evidence="14">
    <location>
        <begin position="192"/>
        <end position="243"/>
    </location>
</feature>
<dbReference type="PROSITE" id="PS50109">
    <property type="entry name" value="HIS_KIN"/>
    <property type="match status" value="1"/>
</dbReference>
<dbReference type="PROSITE" id="PS50113">
    <property type="entry name" value="PAC"/>
    <property type="match status" value="1"/>
</dbReference>
<dbReference type="SUPFAM" id="SSF47384">
    <property type="entry name" value="Homodimeric domain of signal transducing histidine kinase"/>
    <property type="match status" value="1"/>
</dbReference>
<gene>
    <name evidence="15" type="ORF">FYJ58_07065</name>
</gene>
<dbReference type="Pfam" id="PF08447">
    <property type="entry name" value="PAS_3"/>
    <property type="match status" value="1"/>
</dbReference>
<evidence type="ECO:0000313" key="16">
    <source>
        <dbReference type="Proteomes" id="UP000482209"/>
    </source>
</evidence>
<dbReference type="SMART" id="SM00387">
    <property type="entry name" value="HATPase_c"/>
    <property type="match status" value="1"/>
</dbReference>
<evidence type="ECO:0000256" key="7">
    <source>
        <dbReference type="ARBA" id="ARBA00022777"/>
    </source>
</evidence>
<dbReference type="AlphaFoldDB" id="A0A6L5XXN9"/>
<sequence>MDEIWSEVLNYLGDTAVYIIKKDTHEILYFNKKVKEVTPEVEIRKVCHELWAGYCEFCPLDDIGEKKTNVTIGYGDPFGERVTISATKMQWGEEKIPAFLISITPRLQSKEERLTDEILKTERTAVYDSLPGGVARFLLGEQIVLLEGSRCFYDMFGTEEEFQIDGAHGIYPEDRSFVLENLYNSAGNCSPVTLEYRTLNRLGEIRWVRCEGKYVGRENGYPVYVLVIIDITKQKLMQTQLEQKQMEYQIAVESSADIVFEYYPRKDLFIIHKSSEFNKQNITLERYLEQIKEYQLVHPNDIYKVKELMESKLHREEVRVRLSDKDSFAWYFVQADALKKDGKTEKVIGTLRNIDEKKKMQQQYEVMCSSILAMYGEMLILNLEKGNFYFYKADEVATEILTQNLTNEFQAVLLEYKRKLIYPEDQNKFYDFFSIDAIRERVKNGEHKFYIEVRRKNDCGEYRWSEMSGTVIDNETKCGYNVLLSFRDIQELKEAKIEKEKADKRFVSAVSSFYDAIYEYDMVTDDIMVWKNGIGYPWLVFAKTNREQAFIFDLNYVREEYRKQADDLLSKDAMIKAFEEGRIELSIELPLYGNDNFYHWFAIQIQLLEKEEKEIKTMIYIKDIDHMKKEEKRKQDTLRDALALAEMSNSAKSEFLSRMSHDMRTPMNVIMGMSAIASSNINNPEKLSDCIDKIGVSANFLLSLINNVLDMAKIESGKFRLAKSKFNLRKLVKNVYDLCMEQVKEKNEKFLISMDERIEQEYVGDELRINQILLNLLSNAIKYTREYGTIQLFVDLEKKKMKRSYIKFRVKDNGIGMSREFLNRIFEPFEQENENNGRVFEGSGLGLSITQNLVHLMNGHISVESELGKGSEFTIILPLERVGQFDENVKSDNMEATGDVNLSFGGENVLLVEDSELNREIAQTLLEMRNLKVEVAENGKEAIERIEQVADGYYAAVLMDIRMPVMDGLEATKRIRSMNREDTKSIPIIAMTANAFQEEKQEAKKVGITEYLTKPIEVQKLYRILKQQIY</sequence>
<dbReference type="Pfam" id="PF02518">
    <property type="entry name" value="HATPase_c"/>
    <property type="match status" value="1"/>
</dbReference>
<keyword evidence="6" id="KW-0808">Transferase</keyword>
<keyword evidence="8" id="KW-0902">Two-component regulatory system</keyword>
<dbReference type="Gene3D" id="1.10.287.130">
    <property type="match status" value="1"/>
</dbReference>
<comment type="catalytic activity">
    <reaction evidence="1">
        <text>ATP + protein L-histidine = ADP + protein N-phospho-L-histidine.</text>
        <dbReference type="EC" id="2.7.13.3"/>
    </reaction>
</comment>
<reference evidence="15 16" key="1">
    <citation type="submission" date="2019-08" db="EMBL/GenBank/DDBJ databases">
        <title>In-depth cultivation of the pig gut microbiome towards novel bacterial diversity and tailored functional studies.</title>
        <authorList>
            <person name="Wylensek D."/>
            <person name="Hitch T.C.A."/>
            <person name="Clavel T."/>
        </authorList>
    </citation>
    <scope>NUCLEOTIDE SEQUENCE [LARGE SCALE GENOMIC DNA]</scope>
    <source>
        <strain evidence="15 16">WCA-693-APC-MOT-I</strain>
    </source>
</reference>
<evidence type="ECO:0000256" key="11">
    <source>
        <dbReference type="PROSITE-ProRule" id="PRU00169"/>
    </source>
</evidence>
<feature type="domain" description="Response regulatory" evidence="13">
    <location>
        <begin position="908"/>
        <end position="1029"/>
    </location>
</feature>
<dbReference type="CDD" id="cd17546">
    <property type="entry name" value="REC_hyHK_CKI1_RcsC-like"/>
    <property type="match status" value="1"/>
</dbReference>
<dbReference type="Pfam" id="PF00072">
    <property type="entry name" value="Response_reg"/>
    <property type="match status" value="1"/>
</dbReference>
<dbReference type="InterPro" id="IPR036890">
    <property type="entry name" value="HATPase_C_sf"/>
</dbReference>
<dbReference type="SUPFAM" id="SSF52172">
    <property type="entry name" value="CheY-like"/>
    <property type="match status" value="1"/>
</dbReference>
<dbReference type="RefSeq" id="WP_154519034.1">
    <property type="nucleotide sequence ID" value="NZ_VUMT01000008.1"/>
</dbReference>
<dbReference type="InterPro" id="IPR001789">
    <property type="entry name" value="Sig_transdc_resp-reg_receiver"/>
</dbReference>
<dbReference type="PANTHER" id="PTHR43047">
    <property type="entry name" value="TWO-COMPONENT HISTIDINE PROTEIN KINASE"/>
    <property type="match status" value="1"/>
</dbReference>
<feature type="modified residue" description="4-aspartylphosphate" evidence="11">
    <location>
        <position position="960"/>
    </location>
</feature>
<dbReference type="InterPro" id="IPR001610">
    <property type="entry name" value="PAC"/>
</dbReference>
<dbReference type="InterPro" id="IPR003594">
    <property type="entry name" value="HATPase_dom"/>
</dbReference>
<evidence type="ECO:0000259" key="13">
    <source>
        <dbReference type="PROSITE" id="PS50110"/>
    </source>
</evidence>
<dbReference type="PROSITE" id="PS50110">
    <property type="entry name" value="RESPONSE_REGULATORY"/>
    <property type="match status" value="1"/>
</dbReference>
<dbReference type="SUPFAM" id="SSF55874">
    <property type="entry name" value="ATPase domain of HSP90 chaperone/DNA topoisomerase II/histidine kinase"/>
    <property type="match status" value="1"/>
</dbReference>
<dbReference type="InterPro" id="IPR035965">
    <property type="entry name" value="PAS-like_dom_sf"/>
</dbReference>
<dbReference type="CDD" id="cd00130">
    <property type="entry name" value="PAS"/>
    <property type="match status" value="1"/>
</dbReference>
<dbReference type="InterPro" id="IPR000700">
    <property type="entry name" value="PAS-assoc_C"/>
</dbReference>
<keyword evidence="7" id="KW-0418">Kinase</keyword>
<dbReference type="InterPro" id="IPR036097">
    <property type="entry name" value="HisK_dim/P_sf"/>
</dbReference>
<dbReference type="SMART" id="SM00448">
    <property type="entry name" value="REC"/>
    <property type="match status" value="1"/>
</dbReference>
<organism evidence="15 16">
    <name type="scientific">Velocimicrobium porci</name>
    <dbReference type="NCBI Taxonomy" id="2606634"/>
    <lineage>
        <taxon>Bacteria</taxon>
        <taxon>Bacillati</taxon>
        <taxon>Bacillota</taxon>
        <taxon>Clostridia</taxon>
        <taxon>Lachnospirales</taxon>
        <taxon>Lachnospiraceae</taxon>
        <taxon>Velocimicrobium</taxon>
    </lineage>
</organism>
<evidence type="ECO:0000256" key="8">
    <source>
        <dbReference type="ARBA" id="ARBA00023012"/>
    </source>
</evidence>
<dbReference type="Proteomes" id="UP000482209">
    <property type="component" value="Unassembled WGS sequence"/>
</dbReference>
<dbReference type="PRINTS" id="PR00344">
    <property type="entry name" value="BCTRLSENSOR"/>
</dbReference>
<dbReference type="SMART" id="SM00086">
    <property type="entry name" value="PAC"/>
    <property type="match status" value="3"/>
</dbReference>
<comment type="caution">
    <text evidence="15">The sequence shown here is derived from an EMBL/GenBank/DDBJ whole genome shotgun (WGS) entry which is preliminary data.</text>
</comment>
<evidence type="ECO:0000256" key="9">
    <source>
        <dbReference type="ARBA" id="ARBA00024867"/>
    </source>
</evidence>
<evidence type="ECO:0000313" key="15">
    <source>
        <dbReference type="EMBL" id="MSS63636.1"/>
    </source>
</evidence>
<dbReference type="EMBL" id="VUMT01000008">
    <property type="protein sequence ID" value="MSS63636.1"/>
    <property type="molecule type" value="Genomic_DNA"/>
</dbReference>
<keyword evidence="16" id="KW-1185">Reference proteome</keyword>
<dbReference type="InterPro" id="IPR003661">
    <property type="entry name" value="HisK_dim/P_dom"/>
</dbReference>
<dbReference type="InterPro" id="IPR013655">
    <property type="entry name" value="PAS_fold_3"/>
</dbReference>
<comment type="similarity">
    <text evidence="2">In the N-terminal section; belongs to the phytochrome family.</text>
</comment>
<evidence type="ECO:0000259" key="14">
    <source>
        <dbReference type="PROSITE" id="PS50113"/>
    </source>
</evidence>
<keyword evidence="5 11" id="KW-0597">Phosphoprotein</keyword>
<accession>A0A6L5XXN9</accession>
<dbReference type="GO" id="GO:0000155">
    <property type="term" value="F:phosphorelay sensor kinase activity"/>
    <property type="evidence" value="ECO:0007669"/>
    <property type="project" value="InterPro"/>
</dbReference>
<dbReference type="SMART" id="SM00388">
    <property type="entry name" value="HisKA"/>
    <property type="match status" value="1"/>
</dbReference>
<dbReference type="CDD" id="cd16922">
    <property type="entry name" value="HATPase_EvgS-ArcB-TorS-like"/>
    <property type="match status" value="1"/>
</dbReference>
<dbReference type="InterPro" id="IPR004358">
    <property type="entry name" value="Sig_transdc_His_kin-like_C"/>
</dbReference>
<feature type="domain" description="Histidine kinase" evidence="12">
    <location>
        <begin position="658"/>
        <end position="881"/>
    </location>
</feature>
<dbReference type="GO" id="GO:0005886">
    <property type="term" value="C:plasma membrane"/>
    <property type="evidence" value="ECO:0007669"/>
    <property type="project" value="TreeGrafter"/>
</dbReference>
<protein>
    <recommendedName>
        <fullName evidence="10">Circadian input-output histidine kinase CikA</fullName>
        <ecNumber evidence="3">2.7.13.3</ecNumber>
    </recommendedName>
    <alternativeName>
        <fullName evidence="4">Stage 0 sporulation protein A homolog</fullName>
    </alternativeName>
</protein>
<dbReference type="GO" id="GO:0009927">
    <property type="term" value="F:histidine phosphotransfer kinase activity"/>
    <property type="evidence" value="ECO:0007669"/>
    <property type="project" value="TreeGrafter"/>
</dbReference>
<evidence type="ECO:0000259" key="12">
    <source>
        <dbReference type="PROSITE" id="PS50109"/>
    </source>
</evidence>
<dbReference type="Gene3D" id="3.30.450.20">
    <property type="entry name" value="PAS domain"/>
    <property type="match status" value="3"/>
</dbReference>
<name>A0A6L5XXN9_9FIRM</name>
<comment type="function">
    <text evidence="9">May play the central regulatory role in sporulation. It may be an element of the effector pathway responsible for the activation of sporulation genes in response to nutritional stress. Spo0A may act in concert with spo0H (a sigma factor) to control the expression of some genes that are critical to the sporulation process.</text>
</comment>
<evidence type="ECO:0000256" key="3">
    <source>
        <dbReference type="ARBA" id="ARBA00012438"/>
    </source>
</evidence>
<proteinExistence type="inferred from homology"/>
<evidence type="ECO:0000256" key="5">
    <source>
        <dbReference type="ARBA" id="ARBA00022553"/>
    </source>
</evidence>
<dbReference type="Gene3D" id="3.30.565.10">
    <property type="entry name" value="Histidine kinase-like ATPase, C-terminal domain"/>
    <property type="match status" value="1"/>
</dbReference>
<dbReference type="Pfam" id="PF00512">
    <property type="entry name" value="HisKA"/>
    <property type="match status" value="1"/>
</dbReference>
<dbReference type="InterPro" id="IPR005467">
    <property type="entry name" value="His_kinase_dom"/>
</dbReference>
<dbReference type="CDD" id="cd00082">
    <property type="entry name" value="HisKA"/>
    <property type="match status" value="1"/>
</dbReference>
<dbReference type="EC" id="2.7.13.3" evidence="3"/>
<evidence type="ECO:0000256" key="4">
    <source>
        <dbReference type="ARBA" id="ARBA00018672"/>
    </source>
</evidence>
<dbReference type="InterPro" id="IPR000014">
    <property type="entry name" value="PAS"/>
</dbReference>
<dbReference type="SUPFAM" id="SSF55785">
    <property type="entry name" value="PYP-like sensor domain (PAS domain)"/>
    <property type="match status" value="2"/>
</dbReference>
<evidence type="ECO:0000256" key="6">
    <source>
        <dbReference type="ARBA" id="ARBA00022679"/>
    </source>
</evidence>
<dbReference type="InterPro" id="IPR011006">
    <property type="entry name" value="CheY-like_superfamily"/>
</dbReference>
<evidence type="ECO:0000256" key="2">
    <source>
        <dbReference type="ARBA" id="ARBA00006402"/>
    </source>
</evidence>
<dbReference type="FunFam" id="3.30.565.10:FF:000010">
    <property type="entry name" value="Sensor histidine kinase RcsC"/>
    <property type="match status" value="1"/>
</dbReference>
<evidence type="ECO:0000256" key="1">
    <source>
        <dbReference type="ARBA" id="ARBA00000085"/>
    </source>
</evidence>
<evidence type="ECO:0000256" key="10">
    <source>
        <dbReference type="ARBA" id="ARBA00074306"/>
    </source>
</evidence>
<dbReference type="PANTHER" id="PTHR43047:SF72">
    <property type="entry name" value="OSMOSENSING HISTIDINE PROTEIN KINASE SLN1"/>
    <property type="match status" value="1"/>
</dbReference>